<sequence length="89" mass="9913">MTSELRAVRPPGQRVWLLTAPYEVPRAESVERRPWGMHHVRRDGSSTTVCGVSASAWVTFWTMDFRPLDRAACPACASAFARHTPSAQS</sequence>
<dbReference type="EMBL" id="BMNI01000001">
    <property type="protein sequence ID" value="GGO86131.1"/>
    <property type="molecule type" value="Genomic_DNA"/>
</dbReference>
<organism evidence="1 2">
    <name type="scientific">Nocardioides phosphati</name>
    <dbReference type="NCBI Taxonomy" id="1867775"/>
    <lineage>
        <taxon>Bacteria</taxon>
        <taxon>Bacillati</taxon>
        <taxon>Actinomycetota</taxon>
        <taxon>Actinomycetes</taxon>
        <taxon>Propionibacteriales</taxon>
        <taxon>Nocardioidaceae</taxon>
        <taxon>Nocardioides</taxon>
    </lineage>
</organism>
<proteinExistence type="predicted"/>
<evidence type="ECO:0000313" key="2">
    <source>
        <dbReference type="Proteomes" id="UP000655410"/>
    </source>
</evidence>
<dbReference type="Proteomes" id="UP000655410">
    <property type="component" value="Unassembled WGS sequence"/>
</dbReference>
<evidence type="ECO:0000313" key="1">
    <source>
        <dbReference type="EMBL" id="GGO86131.1"/>
    </source>
</evidence>
<accession>A0ABQ2N7D9</accession>
<protein>
    <recommendedName>
        <fullName evidence="3">Zinc-ribbon domain-containing protein</fullName>
    </recommendedName>
</protein>
<name>A0ABQ2N7D9_9ACTN</name>
<comment type="caution">
    <text evidence="1">The sequence shown here is derived from an EMBL/GenBank/DDBJ whole genome shotgun (WGS) entry which is preliminary data.</text>
</comment>
<gene>
    <name evidence="1" type="ORF">GCM10011584_07740</name>
</gene>
<evidence type="ECO:0008006" key="3">
    <source>
        <dbReference type="Google" id="ProtNLM"/>
    </source>
</evidence>
<reference evidence="2" key="1">
    <citation type="journal article" date="2019" name="Int. J. Syst. Evol. Microbiol.">
        <title>The Global Catalogue of Microorganisms (GCM) 10K type strain sequencing project: providing services to taxonomists for standard genome sequencing and annotation.</title>
        <authorList>
            <consortium name="The Broad Institute Genomics Platform"/>
            <consortium name="The Broad Institute Genome Sequencing Center for Infectious Disease"/>
            <person name="Wu L."/>
            <person name="Ma J."/>
        </authorList>
    </citation>
    <scope>NUCLEOTIDE SEQUENCE [LARGE SCALE GENOMIC DNA]</scope>
    <source>
        <strain evidence="2">CGMCC 4.7371</strain>
    </source>
</reference>
<keyword evidence="2" id="KW-1185">Reference proteome</keyword>